<sequence>MIEVGNKCGMKHGAVELGSHFYDAGMVAILKLVARTELHDSNEVKIEVSEKARAANEQVNKLFKDLVNKLSGEQLELFKAFDEAYSCKASFDTEDAFSAGFVGGFRYLMGEAAYSNDMNFYK</sequence>
<evidence type="ECO:0000313" key="1">
    <source>
        <dbReference type="EMBL" id="CBI41959.1"/>
    </source>
</evidence>
<protein>
    <submittedName>
        <fullName evidence="1">Uncharacterized protein</fullName>
    </submittedName>
</protein>
<proteinExistence type="predicted"/>
<evidence type="ECO:0000313" key="2">
    <source>
        <dbReference type="Proteomes" id="UP000006562"/>
    </source>
</evidence>
<reference evidence="1 2" key="1">
    <citation type="journal article" date="2011" name="Int. J. Syst. Evol. Microbiol.">
        <title>Relationship of Bacillus amyloliquefaciens clades associated with strains DSM 7T and FZB42T: a proposal for Bacillus amyloliquefaciens subsp. amyloliquefaciens subsp. nov. and Bacillus amyloliquefaciens subsp. plantarum subsp. nov. based on complete genome sequence comparisons.</title>
        <authorList>
            <person name="Borriss R."/>
            <person name="Chen X.H."/>
            <person name="Rueckert C."/>
            <person name="Blom J."/>
            <person name="Becker A."/>
            <person name="Baumgarth B."/>
            <person name="Fan B."/>
            <person name="Pukall R."/>
            <person name="Schumann P."/>
            <person name="Sproer C."/>
            <person name="Junge H."/>
            <person name="Vater J."/>
            <person name="Puhler A."/>
            <person name="Klenk H.P."/>
        </authorList>
    </citation>
    <scope>NUCLEOTIDE SEQUENCE [LARGE SCALE GENOMIC DNA]</scope>
    <source>
        <strain evidence="2">DSM 7</strain>
    </source>
</reference>
<dbReference type="AlphaFoldDB" id="A0A9P1JFE0"/>
<organism evidence="1 2">
    <name type="scientific">Bacillus amyloliquefaciens (strain ATCC 23350 / DSM 7 / BCRC 11601 / CCUG 28519 / NBRC 15535 / NRRL B-14393 / F)</name>
    <dbReference type="NCBI Taxonomy" id="692420"/>
    <lineage>
        <taxon>Bacteria</taxon>
        <taxon>Bacillati</taxon>
        <taxon>Bacillota</taxon>
        <taxon>Bacilli</taxon>
        <taxon>Bacillales</taxon>
        <taxon>Bacillaceae</taxon>
        <taxon>Bacillus</taxon>
        <taxon>Bacillus amyloliquefaciens group</taxon>
    </lineage>
</organism>
<dbReference type="EMBL" id="FN597644">
    <property type="protein sequence ID" value="CBI41959.1"/>
    <property type="molecule type" value="Genomic_DNA"/>
</dbReference>
<dbReference type="InterPro" id="IPR049215">
    <property type="entry name" value="DUF6809"/>
</dbReference>
<accession>A0A9P1JFE0</accession>
<gene>
    <name evidence="1" type="ordered locus">BAMF_0833</name>
</gene>
<reference evidence="2" key="2">
    <citation type="journal article" date="2011" name="J. Biotechnol.">
        <title>Genome sequence of B. amyloliquefaciens type strain DSM7(T) reveals differences to plant-associated B. amyloliquefaciens FZB42.</title>
        <authorList>
            <person name="Ruckert C."/>
            <person name="Blom J."/>
            <person name="Chen X."/>
            <person name="Reva O."/>
            <person name="Borriss R."/>
        </authorList>
    </citation>
    <scope>NUCLEOTIDE SEQUENCE [LARGE SCALE GENOMIC DNA]</scope>
    <source>
        <strain evidence="2">DSM 7</strain>
    </source>
</reference>
<dbReference type="Proteomes" id="UP000006562">
    <property type="component" value="Chromosome"/>
</dbReference>
<keyword evidence="2" id="KW-1185">Reference proteome</keyword>
<dbReference type="KEGG" id="bao:BAMF_0833"/>
<name>A0A9P1JFE0_BACAS</name>
<dbReference type="Pfam" id="PF20648">
    <property type="entry name" value="DUF6809"/>
    <property type="match status" value="1"/>
</dbReference>